<dbReference type="Proteomes" id="UP001310387">
    <property type="component" value="Unassembled WGS sequence"/>
</dbReference>
<dbReference type="EMBL" id="JBAGLP010000118">
    <property type="protein sequence ID" value="MEG3616380.1"/>
    <property type="molecule type" value="Genomic_DNA"/>
</dbReference>
<name>A0ABU7ZA27_9MICO</name>
<dbReference type="RefSeq" id="WP_332902860.1">
    <property type="nucleotide sequence ID" value="NZ_JBAGLP010000118.1"/>
</dbReference>
<proteinExistence type="predicted"/>
<evidence type="ECO:0008006" key="3">
    <source>
        <dbReference type="Google" id="ProtNLM"/>
    </source>
</evidence>
<reference evidence="1" key="1">
    <citation type="journal article" date="2024" name="Antonie Van Leeuwenhoek">
        <title>Isoptericola haloaureus sp. nov., a dimorphic actinobacterium isolated from mangrove sediments of southeast India, implicating biosaline agricultural significance through nitrogen fixation and salt tolerance genes.</title>
        <authorList>
            <person name="Prathaban M."/>
            <person name="Prathiviraj R."/>
            <person name="Ravichandran M."/>
            <person name="Natarajan S.D."/>
            <person name="Sobanaa M."/>
            <person name="Hari Krishna Kumar S."/>
            <person name="Chandrasekar V."/>
            <person name="Selvin J."/>
        </authorList>
    </citation>
    <scope>NUCLEOTIDE SEQUENCE</scope>
    <source>
        <strain evidence="1">MP1014</strain>
    </source>
</reference>
<dbReference type="InterPro" id="IPR029058">
    <property type="entry name" value="AB_hydrolase_fold"/>
</dbReference>
<dbReference type="SUPFAM" id="SSF53474">
    <property type="entry name" value="alpha/beta-Hydrolases"/>
    <property type="match status" value="1"/>
</dbReference>
<comment type="caution">
    <text evidence="1">The sequence shown here is derived from an EMBL/GenBank/DDBJ whole genome shotgun (WGS) entry which is preliminary data.</text>
</comment>
<organism evidence="1 2">
    <name type="scientific">Isoptericola haloaureus</name>
    <dbReference type="NCBI Taxonomy" id="1542902"/>
    <lineage>
        <taxon>Bacteria</taxon>
        <taxon>Bacillati</taxon>
        <taxon>Actinomycetota</taxon>
        <taxon>Actinomycetes</taxon>
        <taxon>Micrococcales</taxon>
        <taxon>Promicromonosporaceae</taxon>
        <taxon>Isoptericola</taxon>
    </lineage>
</organism>
<keyword evidence="2" id="KW-1185">Reference proteome</keyword>
<evidence type="ECO:0000313" key="2">
    <source>
        <dbReference type="Proteomes" id="UP001310387"/>
    </source>
</evidence>
<gene>
    <name evidence="1" type="ORF">V5O49_14715</name>
</gene>
<accession>A0ABU7ZA27</accession>
<protein>
    <recommendedName>
        <fullName evidence="3">Alpha/beta hydrolase family protein</fullName>
    </recommendedName>
</protein>
<sequence length="301" mass="30667">MTRLVLLPGRDTGGLDPERLEAEWLAALNTGLAQADSSLRLADADATFVFYGDALDAVVGGDEPPPITTHGLPGMSEDAARFALGVAREVLATTGTVTAAPALAPAALSGGSLWAALSAALAAIDRWVPGLSSAVLLLFVRDVYVYLTDAEARTTIDAGVAAAIAGDGPAVVVAHSLGSVVAYDVLRSTTPGLDDVPLLVTLGSPLAITAVREAVEAVAPLTWPPPVQRWVALGDPRDLLTLRDLDADGFPLPGPLAIENAHVDNPVPGHHAAATVLDGVPAGYAAVVEVGRLLDEALGPC</sequence>
<evidence type="ECO:0000313" key="1">
    <source>
        <dbReference type="EMBL" id="MEG3616380.1"/>
    </source>
</evidence>
<reference evidence="1" key="2">
    <citation type="submission" date="2024-02" db="EMBL/GenBank/DDBJ databases">
        <authorList>
            <person name="Prathaban M."/>
            <person name="Mythili R."/>
            <person name="Sharmila Devi N."/>
            <person name="Sobanaa M."/>
            <person name="Prathiviraj R."/>
            <person name="Selvin J."/>
        </authorList>
    </citation>
    <scope>NUCLEOTIDE SEQUENCE</scope>
    <source>
        <strain evidence="1">MP1014</strain>
    </source>
</reference>